<dbReference type="Gene3D" id="3.40.50.1820">
    <property type="entry name" value="alpha/beta hydrolase"/>
    <property type="match status" value="1"/>
</dbReference>
<dbReference type="InterPro" id="IPR000073">
    <property type="entry name" value="AB_hydrolase_1"/>
</dbReference>
<keyword evidence="2" id="KW-0378">Hydrolase</keyword>
<dbReference type="PRINTS" id="PR00111">
    <property type="entry name" value="ABHYDROLASE"/>
</dbReference>
<dbReference type="OrthoDB" id="9804723at2"/>
<dbReference type="GO" id="GO:0004806">
    <property type="term" value="F:triacylglycerol lipase activity"/>
    <property type="evidence" value="ECO:0007669"/>
    <property type="project" value="TreeGrafter"/>
</dbReference>
<evidence type="ECO:0000259" key="1">
    <source>
        <dbReference type="Pfam" id="PF00561"/>
    </source>
</evidence>
<dbReference type="GO" id="GO:0046503">
    <property type="term" value="P:glycerolipid catabolic process"/>
    <property type="evidence" value="ECO:0007669"/>
    <property type="project" value="TreeGrafter"/>
</dbReference>
<accession>A0A4D7AUW9</accession>
<dbReference type="SUPFAM" id="SSF53474">
    <property type="entry name" value="alpha/beta-Hydrolases"/>
    <property type="match status" value="1"/>
</dbReference>
<keyword evidence="3" id="KW-1185">Reference proteome</keyword>
<feature type="domain" description="AB hydrolase-1" evidence="1">
    <location>
        <begin position="30"/>
        <end position="175"/>
    </location>
</feature>
<reference evidence="2 3" key="1">
    <citation type="submission" date="2019-04" db="EMBL/GenBank/DDBJ databases">
        <title>Phreatobacter aquaticus sp. nov.</title>
        <authorList>
            <person name="Choi A."/>
        </authorList>
    </citation>
    <scope>NUCLEOTIDE SEQUENCE [LARGE SCALE GENOMIC DNA]</scope>
    <source>
        <strain evidence="2 3">KCTC 52518</strain>
    </source>
</reference>
<evidence type="ECO:0000313" key="3">
    <source>
        <dbReference type="Proteomes" id="UP000298781"/>
    </source>
</evidence>
<sequence length="259" mass="27529">MPALPTPLPLQTFASAGVAIAYFDVGEGEPILCIHGFASSAHVNWVYPGWVETLTKAGRRVIALDNRGHGASEKLYDPAAYHTTVMAEDARGLMDHLGLETADVLGYSMGARITAFLALRHPARVRSAVLGGLGIKLVDGVGLPETIADALEAPSLDEVTDPQGRMFRAFANQTRSDRAALAACIRGSRNLMTAEEVGEIRCPTLVAVGTKDQIAGEPEPLAALIPKGEALDIPDRDHMPAVGDKVFKAGVVQFLSRRP</sequence>
<gene>
    <name evidence="2" type="ORF">E8M01_00275</name>
</gene>
<proteinExistence type="predicted"/>
<dbReference type="InterPro" id="IPR029058">
    <property type="entry name" value="AB_hydrolase_fold"/>
</dbReference>
<dbReference type="PANTHER" id="PTHR43433">
    <property type="entry name" value="HYDROLASE, ALPHA/BETA FOLD FAMILY PROTEIN"/>
    <property type="match status" value="1"/>
</dbReference>
<name>A0A4D7AUW9_9HYPH</name>
<protein>
    <submittedName>
        <fullName evidence="2">Alpha/beta hydrolase</fullName>
    </submittedName>
</protein>
<dbReference type="EMBL" id="CP039690">
    <property type="protein sequence ID" value="QCI62813.1"/>
    <property type="molecule type" value="Genomic_DNA"/>
</dbReference>
<organism evidence="2 3">
    <name type="scientific">Phreatobacter stygius</name>
    <dbReference type="NCBI Taxonomy" id="1940610"/>
    <lineage>
        <taxon>Bacteria</taxon>
        <taxon>Pseudomonadati</taxon>
        <taxon>Pseudomonadota</taxon>
        <taxon>Alphaproteobacteria</taxon>
        <taxon>Hyphomicrobiales</taxon>
        <taxon>Phreatobacteraceae</taxon>
        <taxon>Phreatobacter</taxon>
    </lineage>
</organism>
<dbReference type="Pfam" id="PF00561">
    <property type="entry name" value="Abhydrolase_1"/>
    <property type="match status" value="1"/>
</dbReference>
<evidence type="ECO:0000313" key="2">
    <source>
        <dbReference type="EMBL" id="QCI62813.1"/>
    </source>
</evidence>
<dbReference type="InterPro" id="IPR050471">
    <property type="entry name" value="AB_hydrolase"/>
</dbReference>
<dbReference type="AlphaFoldDB" id="A0A4D7AUW9"/>
<dbReference type="PANTHER" id="PTHR43433:SF5">
    <property type="entry name" value="AB HYDROLASE-1 DOMAIN-CONTAINING PROTEIN"/>
    <property type="match status" value="1"/>
</dbReference>
<dbReference type="KEGG" id="pstg:E8M01_00275"/>
<dbReference type="RefSeq" id="WP_136958276.1">
    <property type="nucleotide sequence ID" value="NZ_CP039690.1"/>
</dbReference>
<dbReference type="Proteomes" id="UP000298781">
    <property type="component" value="Chromosome"/>
</dbReference>